<gene>
    <name evidence="2" type="ORF">Moror_11194</name>
</gene>
<keyword evidence="3" id="KW-1185">Reference proteome</keyword>
<keyword evidence="1" id="KW-0732">Signal</keyword>
<reference evidence="2 3" key="1">
    <citation type="journal article" date="2014" name="BMC Genomics">
        <title>Genome and secretome analysis of the hemibiotrophic fungal pathogen, Moniliophthora roreri, which causes frosty pod rot disease of cacao: mechanisms of the biotrophic and necrotrophic phases.</title>
        <authorList>
            <person name="Meinhardt L.W."/>
            <person name="Costa G.G.L."/>
            <person name="Thomazella D.P.T."/>
            <person name="Teixeira P.J.P.L."/>
            <person name="Carazzolle M.F."/>
            <person name="Schuster S.C."/>
            <person name="Carlson J.E."/>
            <person name="Guiltinan M.J."/>
            <person name="Mieczkowski P."/>
            <person name="Farmer A."/>
            <person name="Ramaraj T."/>
            <person name="Crozier J."/>
            <person name="Davis R.E."/>
            <person name="Shao J."/>
            <person name="Melnick R.L."/>
            <person name="Pereira G.A.G."/>
            <person name="Bailey B.A."/>
        </authorList>
    </citation>
    <scope>NUCLEOTIDE SEQUENCE [LARGE SCALE GENOMIC DNA]</scope>
    <source>
        <strain evidence="2 3">MCA 2997</strain>
    </source>
</reference>
<dbReference type="KEGG" id="mrr:Moror_11194"/>
<dbReference type="EMBL" id="AWSO01001840">
    <property type="protein sequence ID" value="ESK82657.1"/>
    <property type="molecule type" value="Genomic_DNA"/>
</dbReference>
<feature type="chain" id="PRO_5004710723" evidence="1">
    <location>
        <begin position="31"/>
        <end position="273"/>
    </location>
</feature>
<proteinExistence type="predicted"/>
<organism evidence="2 3">
    <name type="scientific">Moniliophthora roreri (strain MCA 2997)</name>
    <name type="common">Cocoa frosty pod rot fungus</name>
    <name type="synonym">Crinipellis roreri</name>
    <dbReference type="NCBI Taxonomy" id="1381753"/>
    <lineage>
        <taxon>Eukaryota</taxon>
        <taxon>Fungi</taxon>
        <taxon>Dikarya</taxon>
        <taxon>Basidiomycota</taxon>
        <taxon>Agaricomycotina</taxon>
        <taxon>Agaricomycetes</taxon>
        <taxon>Agaricomycetidae</taxon>
        <taxon>Agaricales</taxon>
        <taxon>Marasmiineae</taxon>
        <taxon>Marasmiaceae</taxon>
        <taxon>Moniliophthora</taxon>
    </lineage>
</organism>
<name>V2WM78_MONRO</name>
<protein>
    <submittedName>
        <fullName evidence="2">Uncharacterized protein</fullName>
    </submittedName>
</protein>
<feature type="signal peptide" evidence="1">
    <location>
        <begin position="1"/>
        <end position="30"/>
    </location>
</feature>
<evidence type="ECO:0000313" key="2">
    <source>
        <dbReference type="EMBL" id="ESK82657.1"/>
    </source>
</evidence>
<dbReference type="Proteomes" id="UP000017559">
    <property type="component" value="Unassembled WGS sequence"/>
</dbReference>
<evidence type="ECO:0000313" key="3">
    <source>
        <dbReference type="Proteomes" id="UP000017559"/>
    </source>
</evidence>
<comment type="caution">
    <text evidence="2">The sequence shown here is derived from an EMBL/GenBank/DDBJ whole genome shotgun (WGS) entry which is preliminary data.</text>
</comment>
<dbReference type="HOGENOM" id="CLU_1019722_0_0_1"/>
<accession>V2WM78</accession>
<dbReference type="AlphaFoldDB" id="V2WM78"/>
<evidence type="ECO:0000256" key="1">
    <source>
        <dbReference type="SAM" id="SignalP"/>
    </source>
</evidence>
<sequence>MGISTTKLFVRSSLAALCFSVLINTDGTFSLSPEVRSVLLADNVNDFPVLNLVEDEKGGMVLLEMGLYKDLVCCTSIAEPNEGPLLQPFSAGQPMQDLNSVVVFKERLAEPNCTHDLFEIPELSSSQPSLQYNVDASSLPPQLPYTDALPQLPYADMSSLLPQLPHTGMLLQLPYSDASSLLPQLPRTDTLSLPPQLPPTQASVLSASRATSSIEAANSNVLSSSPPLLPEAPGLISRSRHSFNNEPILISLIDSKDFHHACDIRGLDVQAAM</sequence>